<gene>
    <name evidence="2" type="ORF">g.15436</name>
</gene>
<proteinExistence type="predicted"/>
<name>A0A1B6ISL9_9HEMI</name>
<organism evidence="2">
    <name type="scientific">Homalodisca liturata</name>
    <dbReference type="NCBI Taxonomy" id="320908"/>
    <lineage>
        <taxon>Eukaryota</taxon>
        <taxon>Metazoa</taxon>
        <taxon>Ecdysozoa</taxon>
        <taxon>Arthropoda</taxon>
        <taxon>Hexapoda</taxon>
        <taxon>Insecta</taxon>
        <taxon>Pterygota</taxon>
        <taxon>Neoptera</taxon>
        <taxon>Paraneoptera</taxon>
        <taxon>Hemiptera</taxon>
        <taxon>Auchenorrhyncha</taxon>
        <taxon>Membracoidea</taxon>
        <taxon>Cicadellidae</taxon>
        <taxon>Cicadellinae</taxon>
        <taxon>Proconiini</taxon>
        <taxon>Homalodisca</taxon>
    </lineage>
</organism>
<feature type="non-terminal residue" evidence="2">
    <location>
        <position position="1"/>
    </location>
</feature>
<feature type="region of interest" description="Disordered" evidence="1">
    <location>
        <begin position="385"/>
        <end position="435"/>
    </location>
</feature>
<accession>A0A1B6ISL9</accession>
<evidence type="ECO:0000313" key="2">
    <source>
        <dbReference type="EMBL" id="JAS89922.1"/>
    </source>
</evidence>
<reference evidence="2" key="1">
    <citation type="submission" date="2015-11" db="EMBL/GenBank/DDBJ databases">
        <title>De novo transcriptome assembly of four potential Pierce s Disease insect vectors from Arizona vineyards.</title>
        <authorList>
            <person name="Tassone E.E."/>
        </authorList>
    </citation>
    <scope>NUCLEOTIDE SEQUENCE</scope>
</reference>
<feature type="compositionally biased region" description="Low complexity" evidence="1">
    <location>
        <begin position="23"/>
        <end position="34"/>
    </location>
</feature>
<feature type="non-terminal residue" evidence="2">
    <location>
        <position position="435"/>
    </location>
</feature>
<dbReference type="AlphaFoldDB" id="A0A1B6ISL9"/>
<sequence length="435" mass="47923">ASLSTSKAEDGKPTTQGKEKVHSTTQSVTTSSTSKPTKEVEDLTPTEETTTDSGKSNFEMVISGNKTQEDNETTSNFLPGGLEVQIERPPVDTPENFSEHSIDSKDETATVELSVRLVPKVIRLSVLETELEDVRLLKPSDKPPLVYLPEYDSLLSLLNGSMSKILSEISAIKNLTKTNTVPDAEVQNSSNLFSDDKISTYEDRPALEDTPLANFKRLLQTPAEEVTTPNYPETIKSSVNDSSILFTTSNSVEISTATVATIVTSLNEYLKPNISTQYVELRSTIPTTHVQSTEEDYDLSTSTQNLRDYTEYANSTVTVSDITEETKISTLRLNEASITIEPPVIENDKGELKMFGNISTTFLPLLYNLSYSSFDTSETTTLPTNFRTGISNSTMNQNERVDSETSMENNTFSENTSVKPSETSMENSTFSDNTS</sequence>
<protein>
    <submittedName>
        <fullName evidence="2">Uncharacterized protein</fullName>
    </submittedName>
</protein>
<feature type="compositionally biased region" description="Basic and acidic residues" evidence="1">
    <location>
        <begin position="7"/>
        <end position="22"/>
    </location>
</feature>
<evidence type="ECO:0000256" key="1">
    <source>
        <dbReference type="SAM" id="MobiDB-lite"/>
    </source>
</evidence>
<feature type="region of interest" description="Disordered" evidence="1">
    <location>
        <begin position="1"/>
        <end position="58"/>
    </location>
</feature>
<dbReference type="EMBL" id="GECU01017784">
    <property type="protein sequence ID" value="JAS89922.1"/>
    <property type="molecule type" value="Transcribed_RNA"/>
</dbReference>